<proteinExistence type="predicted"/>
<gene>
    <name evidence="2" type="ORF">IMSHALPRED_003396</name>
</gene>
<sequence>MGTILSCSTPRRNSITTYPAAPPLPQQQRSQRQRLHLEYSAPHGEDVPRYRRQKPPQPQRRALPLRYSDDESARGLGDAPPRYESFGFERGVGA</sequence>
<comment type="caution">
    <text evidence="2">The sequence shown here is derived from an EMBL/GenBank/DDBJ whole genome shotgun (WGS) entry which is preliminary data.</text>
</comment>
<feature type="region of interest" description="Disordered" evidence="1">
    <location>
        <begin position="1"/>
        <end position="94"/>
    </location>
</feature>
<dbReference type="AlphaFoldDB" id="A0A8H3PJZ4"/>
<protein>
    <submittedName>
        <fullName evidence="2">Uncharacterized protein</fullName>
    </submittedName>
</protein>
<evidence type="ECO:0000256" key="1">
    <source>
        <dbReference type="SAM" id="MobiDB-lite"/>
    </source>
</evidence>
<keyword evidence="3" id="KW-1185">Reference proteome</keyword>
<organism evidence="2 3">
    <name type="scientific">Imshaugia aleurites</name>
    <dbReference type="NCBI Taxonomy" id="172621"/>
    <lineage>
        <taxon>Eukaryota</taxon>
        <taxon>Fungi</taxon>
        <taxon>Dikarya</taxon>
        <taxon>Ascomycota</taxon>
        <taxon>Pezizomycotina</taxon>
        <taxon>Lecanoromycetes</taxon>
        <taxon>OSLEUM clade</taxon>
        <taxon>Lecanoromycetidae</taxon>
        <taxon>Lecanorales</taxon>
        <taxon>Lecanorineae</taxon>
        <taxon>Parmeliaceae</taxon>
        <taxon>Imshaugia</taxon>
    </lineage>
</organism>
<evidence type="ECO:0000313" key="3">
    <source>
        <dbReference type="Proteomes" id="UP000664534"/>
    </source>
</evidence>
<accession>A0A8H3PJZ4</accession>
<dbReference type="EMBL" id="CAJPDT010000171">
    <property type="protein sequence ID" value="CAF9942170.1"/>
    <property type="molecule type" value="Genomic_DNA"/>
</dbReference>
<evidence type="ECO:0000313" key="2">
    <source>
        <dbReference type="EMBL" id="CAF9942170.1"/>
    </source>
</evidence>
<feature type="compositionally biased region" description="Polar residues" evidence="1">
    <location>
        <begin position="1"/>
        <end position="17"/>
    </location>
</feature>
<reference evidence="2" key="1">
    <citation type="submission" date="2021-03" db="EMBL/GenBank/DDBJ databases">
        <authorList>
            <person name="Tagirdzhanova G."/>
        </authorList>
    </citation>
    <scope>NUCLEOTIDE SEQUENCE</scope>
</reference>
<dbReference type="Proteomes" id="UP000664534">
    <property type="component" value="Unassembled WGS sequence"/>
</dbReference>
<name>A0A8H3PJZ4_9LECA</name>